<proteinExistence type="predicted"/>
<dbReference type="RefSeq" id="WP_011130364.1">
    <property type="nucleotide sequence ID" value="NC_005071.1"/>
</dbReference>
<dbReference type="KEGG" id="pmt:PMT_0992"/>
<dbReference type="AlphaFoldDB" id="Q7V6Y5"/>
<dbReference type="SUPFAM" id="SSF103511">
    <property type="entry name" value="Chlorophyll a-b binding protein"/>
    <property type="match status" value="1"/>
</dbReference>
<gene>
    <name evidence="2" type="primary">hli7</name>
    <name evidence="2" type="ordered locus">PMT_0992</name>
</gene>
<name>Q7V6Y5_PROMM</name>
<protein>
    <submittedName>
        <fullName evidence="2">Possible high light inducible protein</fullName>
    </submittedName>
</protein>
<sequence length="41" mass="4435">MTIADFMSNKAETWNGRVAMLGFLVAIGTYVVTGEIIPGIF</sequence>
<keyword evidence="1" id="KW-0812">Transmembrane</keyword>
<reference evidence="2 3" key="1">
    <citation type="journal article" date="2003" name="Nature">
        <title>Genome divergence in two Prochlorococcus ecotypes reflects oceanic niche differentiation.</title>
        <authorList>
            <person name="Rocap G."/>
            <person name="Larimer F.W."/>
            <person name="Lamerdin J.E."/>
            <person name="Malfatti S."/>
            <person name="Chain P."/>
            <person name="Ahlgren N.A."/>
            <person name="Arellano A."/>
            <person name="Coleman M."/>
            <person name="Hauser L."/>
            <person name="Hess W.R."/>
            <person name="Johnson Z.I."/>
            <person name="Land M.L."/>
            <person name="Lindell D."/>
            <person name="Post A.F."/>
            <person name="Regala W."/>
            <person name="Shah M."/>
            <person name="Shaw S.L."/>
            <person name="Steglich C."/>
            <person name="Sullivan M.B."/>
            <person name="Ting C.S."/>
            <person name="Tolonen A."/>
            <person name="Webb E.A."/>
            <person name="Zinser E.R."/>
            <person name="Chisholm S.W."/>
        </authorList>
    </citation>
    <scope>NUCLEOTIDE SEQUENCE [LARGE SCALE GENOMIC DNA]</scope>
    <source>
        <strain evidence="3">MIT 9313</strain>
    </source>
</reference>
<feature type="transmembrane region" description="Helical" evidence="1">
    <location>
        <begin position="20"/>
        <end position="40"/>
    </location>
</feature>
<evidence type="ECO:0000256" key="1">
    <source>
        <dbReference type="SAM" id="Phobius"/>
    </source>
</evidence>
<evidence type="ECO:0000313" key="3">
    <source>
        <dbReference type="Proteomes" id="UP000001423"/>
    </source>
</evidence>
<keyword evidence="1" id="KW-1133">Transmembrane helix</keyword>
<keyword evidence="1" id="KW-0472">Membrane</keyword>
<accession>Q7V6Y5</accession>
<dbReference type="Proteomes" id="UP000001423">
    <property type="component" value="Chromosome"/>
</dbReference>
<dbReference type="EMBL" id="BX548175">
    <property type="protein sequence ID" value="CAE21167.1"/>
    <property type="molecule type" value="Genomic_DNA"/>
</dbReference>
<organism evidence="2 3">
    <name type="scientific">Prochlorococcus marinus (strain MIT 9313)</name>
    <dbReference type="NCBI Taxonomy" id="74547"/>
    <lineage>
        <taxon>Bacteria</taxon>
        <taxon>Bacillati</taxon>
        <taxon>Cyanobacteriota</taxon>
        <taxon>Cyanophyceae</taxon>
        <taxon>Synechococcales</taxon>
        <taxon>Prochlorococcaceae</taxon>
        <taxon>Prochlorococcus</taxon>
    </lineage>
</organism>
<evidence type="ECO:0000313" key="2">
    <source>
        <dbReference type="EMBL" id="CAE21167.1"/>
    </source>
</evidence>
<dbReference type="HOGENOM" id="CLU_171075_7_1_3"/>
<keyword evidence="3" id="KW-1185">Reference proteome</keyword>